<gene>
    <name evidence="1" type="ORF">FZC75_15220</name>
</gene>
<comment type="caution">
    <text evidence="1">The sequence shown here is derived from an EMBL/GenBank/DDBJ whole genome shotgun (WGS) entry which is preliminary data.</text>
</comment>
<dbReference type="Proteomes" id="UP000324517">
    <property type="component" value="Unassembled WGS sequence"/>
</dbReference>
<dbReference type="EMBL" id="VTET01000008">
    <property type="protein sequence ID" value="TYS69990.1"/>
    <property type="molecule type" value="Genomic_DNA"/>
</dbReference>
<organism evidence="1 2">
    <name type="scientific">Sutcliffiella horikoshii</name>
    <dbReference type="NCBI Taxonomy" id="79883"/>
    <lineage>
        <taxon>Bacteria</taxon>
        <taxon>Bacillati</taxon>
        <taxon>Bacillota</taxon>
        <taxon>Bacilli</taxon>
        <taxon>Bacillales</taxon>
        <taxon>Bacillaceae</taxon>
        <taxon>Sutcliffiella</taxon>
    </lineage>
</organism>
<name>A0A5D4T2Q8_9BACI</name>
<dbReference type="RefSeq" id="WP_148979899.1">
    <property type="nucleotide sequence ID" value="NZ_JBNILM010000006.1"/>
</dbReference>
<proteinExistence type="predicted"/>
<dbReference type="OrthoDB" id="5184303at2"/>
<dbReference type="AlphaFoldDB" id="A0A5D4T2Q8"/>
<protein>
    <recommendedName>
        <fullName evidence="3">HNH endonuclease 5 domain-containing protein</fullName>
    </recommendedName>
</protein>
<evidence type="ECO:0000313" key="1">
    <source>
        <dbReference type="EMBL" id="TYS69990.1"/>
    </source>
</evidence>
<reference evidence="1 2" key="1">
    <citation type="submission" date="2019-08" db="EMBL/GenBank/DDBJ databases">
        <title>Bacillus genomes from the desert of Cuatro Cienegas, Coahuila.</title>
        <authorList>
            <person name="Olmedo-Alvarez G."/>
        </authorList>
    </citation>
    <scope>NUCLEOTIDE SEQUENCE [LARGE SCALE GENOMIC DNA]</scope>
    <source>
        <strain evidence="1 2">CH98b_3T</strain>
    </source>
</reference>
<evidence type="ECO:0000313" key="2">
    <source>
        <dbReference type="Proteomes" id="UP000324517"/>
    </source>
</evidence>
<accession>A0A5D4T2Q8</accession>
<evidence type="ECO:0008006" key="3">
    <source>
        <dbReference type="Google" id="ProtNLM"/>
    </source>
</evidence>
<sequence length="306" mass="34992">MTDNKKQKTFHCSYCNQVRDWGIHNKKATSGNGKGEHFIPSSCGSPIKSKEICDECNTNAADLVDDAFINSDIIRFLIVYFGVKPDRGKPKNKEVYQVEVAGHKANLVVTRGNVERKLVIAPIINNNLISITVNKEEEEKAKRIIKDIINKKMDRGTLNSNNFILKQTEDKIPPDQFLPLSVDSNVIGRAHAKMMLGLTGYYYPEFKSSPYAEQLRKYYKKELNQCLSFHGGWDIQERTFAKLQDKQKKGICLHLFRLYSNKGKLEIHLGTFGSIAYTYGTDINFSKQQEKEIVIDPRKCSFKEIK</sequence>